<dbReference type="Proteomes" id="UP000238312">
    <property type="component" value="Unassembled WGS sequence"/>
</dbReference>
<dbReference type="RefSeq" id="WP_106252898.1">
    <property type="nucleotide sequence ID" value="NZ_JBFAIL010000094.1"/>
</dbReference>
<protein>
    <recommendedName>
        <fullName evidence="3">DDE family transposase</fullName>
    </recommendedName>
</protein>
<name>A0A2T0LXP4_9ACTN</name>
<evidence type="ECO:0008006" key="3">
    <source>
        <dbReference type="Google" id="ProtNLM"/>
    </source>
</evidence>
<comment type="caution">
    <text evidence="1">The sequence shown here is derived from an EMBL/GenBank/DDBJ whole genome shotgun (WGS) entry which is preliminary data.</text>
</comment>
<dbReference type="AlphaFoldDB" id="A0A2T0LXP4"/>
<reference evidence="1 2" key="1">
    <citation type="submission" date="2018-03" db="EMBL/GenBank/DDBJ databases">
        <title>Genomic Encyclopedia of Type Strains, Phase III (KMG-III): the genomes of soil and plant-associated and newly described type strains.</title>
        <authorList>
            <person name="Whitman W."/>
        </authorList>
    </citation>
    <scope>NUCLEOTIDE SEQUENCE [LARGE SCALE GENOMIC DNA]</scope>
    <source>
        <strain evidence="1 2">CGMCC 4.7104</strain>
    </source>
</reference>
<sequence>MDRRKLGMKRAVPVEGYGIPPGRVLTLANRNDSPLLVPNLDRLEDLGPLLDNITVHLDAGYDSDKTGDLLRP</sequence>
<organism evidence="1 2">
    <name type="scientific">Nonomuraea fuscirosea</name>
    <dbReference type="NCBI Taxonomy" id="1291556"/>
    <lineage>
        <taxon>Bacteria</taxon>
        <taxon>Bacillati</taxon>
        <taxon>Actinomycetota</taxon>
        <taxon>Actinomycetes</taxon>
        <taxon>Streptosporangiales</taxon>
        <taxon>Streptosporangiaceae</taxon>
        <taxon>Nonomuraea</taxon>
    </lineage>
</organism>
<evidence type="ECO:0000313" key="1">
    <source>
        <dbReference type="EMBL" id="PRX48794.1"/>
    </source>
</evidence>
<proteinExistence type="predicted"/>
<evidence type="ECO:0000313" key="2">
    <source>
        <dbReference type="Proteomes" id="UP000238312"/>
    </source>
</evidence>
<keyword evidence="2" id="KW-1185">Reference proteome</keyword>
<accession>A0A2T0LXP4</accession>
<dbReference type="OrthoDB" id="4338165at2"/>
<dbReference type="EMBL" id="PVNG01000040">
    <property type="protein sequence ID" value="PRX48794.1"/>
    <property type="molecule type" value="Genomic_DNA"/>
</dbReference>
<gene>
    <name evidence="1" type="ORF">B0I32_14039</name>
</gene>